<dbReference type="KEGG" id="rba:RB12196"/>
<proteinExistence type="predicted"/>
<organism evidence="1 2">
    <name type="scientific">Rhodopirellula baltica (strain DSM 10527 / NCIMB 13988 / SH1)</name>
    <dbReference type="NCBI Taxonomy" id="243090"/>
    <lineage>
        <taxon>Bacteria</taxon>
        <taxon>Pseudomonadati</taxon>
        <taxon>Planctomycetota</taxon>
        <taxon>Planctomycetia</taxon>
        <taxon>Pirellulales</taxon>
        <taxon>Pirellulaceae</taxon>
        <taxon>Rhodopirellula</taxon>
    </lineage>
</organism>
<evidence type="ECO:0000313" key="1">
    <source>
        <dbReference type="EMBL" id="CAD77442.1"/>
    </source>
</evidence>
<dbReference type="AlphaFoldDB" id="Q7UJ18"/>
<dbReference type="EMBL" id="BX294154">
    <property type="protein sequence ID" value="CAD77442.1"/>
    <property type="molecule type" value="Genomic_DNA"/>
</dbReference>
<sequence length="49" mass="5298">MAGAGAVPGSTFGLAESLGDIRYGWNPKAKLQWVMLVDRGSVCDHLRHE</sequence>
<dbReference type="EnsemblBacteria" id="CAD77442">
    <property type="protein sequence ID" value="CAD77442"/>
    <property type="gene ID" value="RB12196"/>
</dbReference>
<dbReference type="Proteomes" id="UP000001025">
    <property type="component" value="Chromosome"/>
</dbReference>
<accession>Q7UJ18</accession>
<gene>
    <name evidence="1" type="ordered locus">RB12196</name>
</gene>
<dbReference type="HOGENOM" id="CLU_3140052_0_0_0"/>
<dbReference type="InParanoid" id="Q7UJ18"/>
<reference evidence="1 2" key="1">
    <citation type="journal article" date="2003" name="Proc. Natl. Acad. Sci. U.S.A.">
        <title>Complete genome sequence of the marine planctomycete Pirellula sp. strain 1.</title>
        <authorList>
            <person name="Gloeckner F.O."/>
            <person name="Kube M."/>
            <person name="Bauer M."/>
            <person name="Teeling H."/>
            <person name="Lombardot T."/>
            <person name="Ludwig W."/>
            <person name="Gade D."/>
            <person name="Beck A."/>
            <person name="Borzym K."/>
            <person name="Heitmann K."/>
            <person name="Rabus R."/>
            <person name="Schlesner H."/>
            <person name="Amann R."/>
            <person name="Reinhardt R."/>
        </authorList>
    </citation>
    <scope>NUCLEOTIDE SEQUENCE [LARGE SCALE GENOMIC DNA]</scope>
    <source>
        <strain evidence="2">DSM 10527 / NCIMB 13988 / SH1</strain>
    </source>
</reference>
<evidence type="ECO:0000313" key="2">
    <source>
        <dbReference type="Proteomes" id="UP000001025"/>
    </source>
</evidence>
<name>Q7UJ18_RHOBA</name>
<dbReference type="PATRIC" id="fig|243090.15.peg.5891"/>
<keyword evidence="2" id="KW-1185">Reference proteome</keyword>
<protein>
    <submittedName>
        <fullName evidence="1">Uncharacterized protein</fullName>
    </submittedName>
</protein>
<dbReference type="STRING" id="243090.RB12196"/>